<accession>A0A7G1IAK3</accession>
<organism evidence="11 12">
    <name type="scientific">Mycobacterium kansasii</name>
    <dbReference type="NCBI Taxonomy" id="1768"/>
    <lineage>
        <taxon>Bacteria</taxon>
        <taxon>Bacillati</taxon>
        <taxon>Actinomycetota</taxon>
        <taxon>Actinomycetes</taxon>
        <taxon>Mycobacteriales</taxon>
        <taxon>Mycobacteriaceae</taxon>
        <taxon>Mycobacterium</taxon>
    </lineage>
</organism>
<evidence type="ECO:0000256" key="3">
    <source>
        <dbReference type="ARBA" id="ARBA00021623"/>
    </source>
</evidence>
<dbReference type="PANTHER" id="PTHR43030:SF1">
    <property type="entry name" value="PHOSPHOENOLPYRUVATE SYNTHASE"/>
    <property type="match status" value="1"/>
</dbReference>
<dbReference type="Pfam" id="PF01326">
    <property type="entry name" value="PPDK_N"/>
    <property type="match status" value="1"/>
</dbReference>
<dbReference type="GO" id="GO:0046872">
    <property type="term" value="F:metal ion binding"/>
    <property type="evidence" value="ECO:0007669"/>
    <property type="project" value="UniProtKB-KW"/>
</dbReference>
<evidence type="ECO:0000256" key="7">
    <source>
        <dbReference type="ARBA" id="ARBA00022777"/>
    </source>
</evidence>
<feature type="domain" description="Pyruvate phosphate dikinase AMP/ATP-binding" evidence="10">
    <location>
        <begin position="1"/>
        <end position="105"/>
    </location>
</feature>
<dbReference type="PANTHER" id="PTHR43030">
    <property type="entry name" value="PHOSPHOENOLPYRUVATE SYNTHASE"/>
    <property type="match status" value="1"/>
</dbReference>
<proteinExistence type="inferred from homology"/>
<comment type="similarity">
    <text evidence="2">Belongs to the PEP-utilizing enzyme family.</text>
</comment>
<dbReference type="EMBL" id="AP023343">
    <property type="protein sequence ID" value="BCI87363.1"/>
    <property type="molecule type" value="Genomic_DNA"/>
</dbReference>
<dbReference type="InterPro" id="IPR002192">
    <property type="entry name" value="PPDK_AMP/ATP-bd"/>
</dbReference>
<evidence type="ECO:0000256" key="1">
    <source>
        <dbReference type="ARBA" id="ARBA00001946"/>
    </source>
</evidence>
<keyword evidence="4" id="KW-0808">Transferase</keyword>
<reference evidence="11 12" key="1">
    <citation type="submission" date="2020-07" db="EMBL/GenBank/DDBJ databases">
        <title>Mycobacterium kansasii (former subtype) with zoonotic potential isolated from diseased indoor pet cat, Japan.</title>
        <authorList>
            <person name="Fukano H."/>
            <person name="Terazono T."/>
            <person name="Hoshino Y."/>
        </authorList>
    </citation>
    <scope>NUCLEOTIDE SEQUENCE [LARGE SCALE GENOMIC DNA]</scope>
    <source>
        <strain evidence="11 12">Kuro-I</strain>
    </source>
</reference>
<evidence type="ECO:0000313" key="12">
    <source>
        <dbReference type="Proteomes" id="UP000516380"/>
    </source>
</evidence>
<keyword evidence="8" id="KW-0067">ATP-binding</keyword>
<dbReference type="GO" id="GO:0005524">
    <property type="term" value="F:ATP binding"/>
    <property type="evidence" value="ECO:0007669"/>
    <property type="project" value="UniProtKB-KW"/>
</dbReference>
<gene>
    <name evidence="11" type="ORF">NIIDMKKI_25690</name>
</gene>
<sequence>MFTIDTESGFNDVVFVTGAYGLGENVVQGAVDPDEFYVHKPTYLAGHRAVLRRLIGDKAVKMVFVEGGTKQTTRNIPAPKADRARFCITDDDVLELAGYACTIEGITGARWISSGPKTVWTASSTSCRRAPRRRPPNAA</sequence>
<keyword evidence="9" id="KW-0460">Magnesium</keyword>
<keyword evidence="6" id="KW-0547">Nucleotide-binding</keyword>
<dbReference type="GO" id="GO:0008986">
    <property type="term" value="F:pyruvate, water dikinase activity"/>
    <property type="evidence" value="ECO:0007669"/>
    <property type="project" value="InterPro"/>
</dbReference>
<dbReference type="InterPro" id="IPR006319">
    <property type="entry name" value="PEP_synth"/>
</dbReference>
<evidence type="ECO:0000256" key="2">
    <source>
        <dbReference type="ARBA" id="ARBA00007837"/>
    </source>
</evidence>
<evidence type="ECO:0000256" key="8">
    <source>
        <dbReference type="ARBA" id="ARBA00022840"/>
    </source>
</evidence>
<dbReference type="Proteomes" id="UP000516380">
    <property type="component" value="Chromosome"/>
</dbReference>
<comment type="cofactor">
    <cofactor evidence="1">
        <name>Mg(2+)</name>
        <dbReference type="ChEBI" id="CHEBI:18420"/>
    </cofactor>
</comment>
<keyword evidence="5" id="KW-0479">Metal-binding</keyword>
<evidence type="ECO:0000259" key="10">
    <source>
        <dbReference type="Pfam" id="PF01326"/>
    </source>
</evidence>
<protein>
    <recommendedName>
        <fullName evidence="3">Phosphoenolpyruvate synthase</fullName>
    </recommendedName>
</protein>
<evidence type="ECO:0000313" key="11">
    <source>
        <dbReference type="EMBL" id="BCI87363.1"/>
    </source>
</evidence>
<dbReference type="AlphaFoldDB" id="A0A7G1IAK3"/>
<evidence type="ECO:0000256" key="4">
    <source>
        <dbReference type="ARBA" id="ARBA00022679"/>
    </source>
</evidence>
<evidence type="ECO:0000256" key="6">
    <source>
        <dbReference type="ARBA" id="ARBA00022741"/>
    </source>
</evidence>
<keyword evidence="12" id="KW-1185">Reference proteome</keyword>
<dbReference type="SUPFAM" id="SSF56059">
    <property type="entry name" value="Glutathione synthetase ATP-binding domain-like"/>
    <property type="match status" value="1"/>
</dbReference>
<evidence type="ECO:0000256" key="9">
    <source>
        <dbReference type="ARBA" id="ARBA00022842"/>
    </source>
</evidence>
<evidence type="ECO:0000256" key="5">
    <source>
        <dbReference type="ARBA" id="ARBA00022723"/>
    </source>
</evidence>
<keyword evidence="7" id="KW-0418">Kinase</keyword>
<dbReference type="Gene3D" id="3.30.470.20">
    <property type="entry name" value="ATP-grasp fold, B domain"/>
    <property type="match status" value="1"/>
</dbReference>
<name>A0A7G1IAK3_MYCKA</name>